<evidence type="ECO:0000256" key="9">
    <source>
        <dbReference type="ARBA" id="ARBA00023277"/>
    </source>
</evidence>
<dbReference type="EC" id="3.1.3.18" evidence="5 10"/>
<dbReference type="GO" id="GO:0006281">
    <property type="term" value="P:DNA repair"/>
    <property type="evidence" value="ECO:0007669"/>
    <property type="project" value="TreeGrafter"/>
</dbReference>
<dbReference type="KEGG" id="red:roselon_00436"/>
<keyword evidence="9 10" id="KW-0119">Carbohydrate metabolism</keyword>
<keyword evidence="7 10" id="KW-0378">Hydrolase</keyword>
<dbReference type="SUPFAM" id="SSF56784">
    <property type="entry name" value="HAD-like"/>
    <property type="match status" value="1"/>
</dbReference>
<dbReference type="InterPro" id="IPR041492">
    <property type="entry name" value="HAD_2"/>
</dbReference>
<dbReference type="GO" id="GO:0005829">
    <property type="term" value="C:cytosol"/>
    <property type="evidence" value="ECO:0007669"/>
    <property type="project" value="TreeGrafter"/>
</dbReference>
<dbReference type="InterPro" id="IPR023214">
    <property type="entry name" value="HAD_sf"/>
</dbReference>
<evidence type="ECO:0000256" key="6">
    <source>
        <dbReference type="ARBA" id="ARBA00022723"/>
    </source>
</evidence>
<dbReference type="GO" id="GO:0008967">
    <property type="term" value="F:phosphoglycolate phosphatase activity"/>
    <property type="evidence" value="ECO:0007669"/>
    <property type="project" value="UniProtKB-UniRule"/>
</dbReference>
<evidence type="ECO:0000256" key="8">
    <source>
        <dbReference type="ARBA" id="ARBA00022842"/>
    </source>
</evidence>
<comment type="catalytic activity">
    <reaction evidence="1 10">
        <text>2-phosphoglycolate + H2O = glycolate + phosphate</text>
        <dbReference type="Rhea" id="RHEA:14369"/>
        <dbReference type="ChEBI" id="CHEBI:15377"/>
        <dbReference type="ChEBI" id="CHEBI:29805"/>
        <dbReference type="ChEBI" id="CHEBI:43474"/>
        <dbReference type="ChEBI" id="CHEBI:58033"/>
        <dbReference type="EC" id="3.1.3.18"/>
    </reaction>
</comment>
<dbReference type="InterPro" id="IPR037512">
    <property type="entry name" value="PGPase_prok"/>
</dbReference>
<dbReference type="NCBIfam" id="TIGR01449">
    <property type="entry name" value="PGP_bact"/>
    <property type="match status" value="1"/>
</dbReference>
<dbReference type="PANTHER" id="PTHR43434:SF1">
    <property type="entry name" value="PHOSPHOGLYCOLATE PHOSPHATASE"/>
    <property type="match status" value="1"/>
</dbReference>
<dbReference type="SFLD" id="SFLDG01135">
    <property type="entry name" value="C1.5.6:_HAD__Beta-PGM__Phospha"/>
    <property type="match status" value="1"/>
</dbReference>
<accession>W8S2B8</accession>
<dbReference type="PATRIC" id="fig|1294273.3.peg.428"/>
<dbReference type="InterPro" id="IPR006439">
    <property type="entry name" value="HAD-SF_hydro_IA"/>
</dbReference>
<protein>
    <recommendedName>
        <fullName evidence="5 10">Phosphoglycolate phosphatase</fullName>
        <shortName evidence="10">PGP</shortName>
        <shortName evidence="10">PGPase</shortName>
        <ecNumber evidence="5 10">3.1.3.18</ecNumber>
    </recommendedName>
</protein>
<dbReference type="STRING" id="1294273.roselon_00436"/>
<feature type="binding site" evidence="10">
    <location>
        <position position="12"/>
    </location>
    <ligand>
        <name>Mg(2+)</name>
        <dbReference type="ChEBI" id="CHEBI:18420"/>
    </ligand>
</feature>
<dbReference type="Proteomes" id="UP000019593">
    <property type="component" value="Chromosome"/>
</dbReference>
<keyword evidence="8 10" id="KW-0460">Magnesium</keyword>
<dbReference type="GO" id="GO:0046872">
    <property type="term" value="F:metal ion binding"/>
    <property type="evidence" value="ECO:0007669"/>
    <property type="project" value="UniProtKB-KW"/>
</dbReference>
<dbReference type="InterPro" id="IPR050155">
    <property type="entry name" value="HAD-like_hydrolase_sf"/>
</dbReference>
<evidence type="ECO:0000313" key="12">
    <source>
        <dbReference type="Proteomes" id="UP000019593"/>
    </source>
</evidence>
<dbReference type="SFLD" id="SFLDS00003">
    <property type="entry name" value="Haloacid_Dehalogenase"/>
    <property type="match status" value="1"/>
</dbReference>
<comment type="function">
    <text evidence="10">Specifically catalyzes the dephosphorylation of 2-phosphoglycolate. Is involved in the dissimilation of the intracellular 2-phosphoglycolate formed during the DNA repair of 3'-phosphoglycolate ends, a major class of DNA lesions induced by oxidative stress.</text>
</comment>
<evidence type="ECO:0000256" key="10">
    <source>
        <dbReference type="HAMAP-Rule" id="MF_00495"/>
    </source>
</evidence>
<dbReference type="eggNOG" id="COG0546">
    <property type="taxonomic scope" value="Bacteria"/>
</dbReference>
<dbReference type="Pfam" id="PF13419">
    <property type="entry name" value="HAD_2"/>
    <property type="match status" value="1"/>
</dbReference>
<dbReference type="SFLD" id="SFLDG01129">
    <property type="entry name" value="C1.5:_HAD__Beta-PGM__Phosphata"/>
    <property type="match status" value="1"/>
</dbReference>
<dbReference type="GO" id="GO:0046295">
    <property type="term" value="P:glycolate biosynthetic process"/>
    <property type="evidence" value="ECO:0007669"/>
    <property type="project" value="UniProtKB-UniRule"/>
</dbReference>
<evidence type="ECO:0000256" key="7">
    <source>
        <dbReference type="ARBA" id="ARBA00022801"/>
    </source>
</evidence>
<feature type="binding site" evidence="10">
    <location>
        <position position="170"/>
    </location>
    <ligand>
        <name>Mg(2+)</name>
        <dbReference type="ChEBI" id="CHEBI:18420"/>
    </ligand>
</feature>
<dbReference type="HAMAP" id="MF_00495">
    <property type="entry name" value="GPH_hydrolase_bact"/>
    <property type="match status" value="1"/>
</dbReference>
<dbReference type="NCBIfam" id="TIGR01549">
    <property type="entry name" value="HAD-SF-IA-v1"/>
    <property type="match status" value="1"/>
</dbReference>
<name>W8S2B8_9RHOB</name>
<dbReference type="InterPro" id="IPR036412">
    <property type="entry name" value="HAD-like_sf"/>
</dbReference>
<evidence type="ECO:0000256" key="1">
    <source>
        <dbReference type="ARBA" id="ARBA00000830"/>
    </source>
</evidence>
<evidence type="ECO:0000256" key="3">
    <source>
        <dbReference type="ARBA" id="ARBA00004818"/>
    </source>
</evidence>
<organism evidence="11 12">
    <name type="scientific">Roseicyclus elongatus DSM 19469</name>
    <dbReference type="NCBI Taxonomy" id="1294273"/>
    <lineage>
        <taxon>Bacteria</taxon>
        <taxon>Pseudomonadati</taxon>
        <taxon>Pseudomonadota</taxon>
        <taxon>Alphaproteobacteria</taxon>
        <taxon>Rhodobacterales</taxon>
        <taxon>Roseobacteraceae</taxon>
        <taxon>Roseicyclus</taxon>
    </lineage>
</organism>
<dbReference type="Gene3D" id="3.40.50.1000">
    <property type="entry name" value="HAD superfamily/HAD-like"/>
    <property type="match status" value="1"/>
</dbReference>
<feature type="binding site" evidence="10">
    <location>
        <position position="14"/>
    </location>
    <ligand>
        <name>Mg(2+)</name>
        <dbReference type="ChEBI" id="CHEBI:18420"/>
    </ligand>
</feature>
<reference evidence="11 12" key="1">
    <citation type="submission" date="2013-03" db="EMBL/GenBank/DDBJ databases">
        <authorList>
            <person name="Fiebig A."/>
            <person name="Goeker M."/>
            <person name="Klenk H.-P.P."/>
        </authorList>
    </citation>
    <scope>NUCLEOTIDE SEQUENCE [LARGE SCALE GENOMIC DNA]</scope>
    <source>
        <strain evidence="12">DSM 19469</strain>
    </source>
</reference>
<evidence type="ECO:0000256" key="2">
    <source>
        <dbReference type="ARBA" id="ARBA00001946"/>
    </source>
</evidence>
<dbReference type="PRINTS" id="PR00413">
    <property type="entry name" value="HADHALOGNASE"/>
</dbReference>
<dbReference type="Gene3D" id="1.10.150.240">
    <property type="entry name" value="Putative phosphatase, domain 2"/>
    <property type="match status" value="1"/>
</dbReference>
<gene>
    <name evidence="11" type="ORF">roselon_00436</name>
</gene>
<evidence type="ECO:0000256" key="5">
    <source>
        <dbReference type="ARBA" id="ARBA00013078"/>
    </source>
</evidence>
<dbReference type="PANTHER" id="PTHR43434">
    <property type="entry name" value="PHOSPHOGLYCOLATE PHOSPHATASE"/>
    <property type="match status" value="1"/>
</dbReference>
<sequence length="222" mass="23548">MDVHMTGAIVFDLDGTLVDSAPDLHAAVNRMLAEHGALPLSLETIIGFIGNGIPTLVRRVMTARGLPSSQEAQMIQRMLAHYNAQPADLSRPYDGVVNALTTLKQAEYALGVCTNKTLTPAIRILDALDLSRFFDVVIGGDSLPVTKPDPAPLLAAFAELGADPALYVGDSEVDAETARRAGIRFGLFAGGYRKTPVEALPSTFVFDDFASLPAQVDALSPA</sequence>
<proteinExistence type="inferred from homology"/>
<comment type="cofactor">
    <cofactor evidence="2 10">
        <name>Mg(2+)</name>
        <dbReference type="ChEBI" id="CHEBI:18420"/>
    </cofactor>
</comment>
<dbReference type="UniPathway" id="UPA00865">
    <property type="reaction ID" value="UER00834"/>
</dbReference>
<comment type="pathway">
    <text evidence="3 10">Organic acid metabolism; glycolate biosynthesis; glycolate from 2-phosphoglycolate: step 1/1.</text>
</comment>
<evidence type="ECO:0000256" key="4">
    <source>
        <dbReference type="ARBA" id="ARBA00006171"/>
    </source>
</evidence>
<evidence type="ECO:0000313" key="11">
    <source>
        <dbReference type="EMBL" id="AHM02881.1"/>
    </source>
</evidence>
<comment type="similarity">
    <text evidence="4 10">Belongs to the HAD-like hydrolase superfamily. CbbY/CbbZ/Gph/YieH family.</text>
</comment>
<dbReference type="AlphaFoldDB" id="W8S2B8"/>
<dbReference type="HOGENOM" id="CLU_045011_19_1_5"/>
<keyword evidence="12" id="KW-1185">Reference proteome</keyword>
<feature type="active site" description="Nucleophile" evidence="10">
    <location>
        <position position="12"/>
    </location>
</feature>
<dbReference type="GO" id="GO:0005975">
    <property type="term" value="P:carbohydrate metabolic process"/>
    <property type="evidence" value="ECO:0007669"/>
    <property type="project" value="InterPro"/>
</dbReference>
<keyword evidence="6 10" id="KW-0479">Metal-binding</keyword>
<dbReference type="InterPro" id="IPR023198">
    <property type="entry name" value="PGP-like_dom2"/>
</dbReference>
<dbReference type="EMBL" id="CP004372">
    <property type="protein sequence ID" value="AHM02881.1"/>
    <property type="molecule type" value="Genomic_DNA"/>
</dbReference>